<comment type="caution">
    <text evidence="5">The sequence shown here is derived from an EMBL/GenBank/DDBJ whole genome shotgun (WGS) entry which is preliminary data.</text>
</comment>
<dbReference type="Gene3D" id="3.40.50.2300">
    <property type="match status" value="1"/>
</dbReference>
<dbReference type="Proteomes" id="UP001610446">
    <property type="component" value="Unassembled WGS sequence"/>
</dbReference>
<keyword evidence="6" id="KW-1185">Reference proteome</keyword>
<keyword evidence="2" id="KW-0902">Two-component regulatory system</keyword>
<evidence type="ECO:0000313" key="6">
    <source>
        <dbReference type="Proteomes" id="UP001610446"/>
    </source>
</evidence>
<dbReference type="PANTHER" id="PTHR45339:SF1">
    <property type="entry name" value="HYBRID SIGNAL TRANSDUCTION HISTIDINE KINASE J"/>
    <property type="match status" value="1"/>
</dbReference>
<feature type="domain" description="Response regulatory" evidence="4">
    <location>
        <begin position="2"/>
        <end position="131"/>
    </location>
</feature>
<dbReference type="SMART" id="SM00448">
    <property type="entry name" value="REC"/>
    <property type="match status" value="1"/>
</dbReference>
<organism evidence="5 6">
    <name type="scientific">Aspergillus pseudoustus</name>
    <dbReference type="NCBI Taxonomy" id="1810923"/>
    <lineage>
        <taxon>Eukaryota</taxon>
        <taxon>Fungi</taxon>
        <taxon>Dikarya</taxon>
        <taxon>Ascomycota</taxon>
        <taxon>Pezizomycotina</taxon>
        <taxon>Eurotiomycetes</taxon>
        <taxon>Eurotiomycetidae</taxon>
        <taxon>Eurotiales</taxon>
        <taxon>Aspergillaceae</taxon>
        <taxon>Aspergillus</taxon>
        <taxon>Aspergillus subgen. Nidulantes</taxon>
    </lineage>
</organism>
<evidence type="ECO:0000256" key="3">
    <source>
        <dbReference type="PROSITE-ProRule" id="PRU00169"/>
    </source>
</evidence>
<dbReference type="CDD" id="cd17546">
    <property type="entry name" value="REC_hyHK_CKI1_RcsC-like"/>
    <property type="match status" value="1"/>
</dbReference>
<evidence type="ECO:0000259" key="4">
    <source>
        <dbReference type="PROSITE" id="PS50110"/>
    </source>
</evidence>
<accession>A0ABR4JD69</accession>
<dbReference type="InterPro" id="IPR011006">
    <property type="entry name" value="CheY-like_superfamily"/>
</dbReference>
<dbReference type="PROSITE" id="PS50110">
    <property type="entry name" value="RESPONSE_REGULATORY"/>
    <property type="match status" value="1"/>
</dbReference>
<keyword evidence="1 3" id="KW-0597">Phosphoprotein</keyword>
<reference evidence="5 6" key="1">
    <citation type="submission" date="2024-07" db="EMBL/GenBank/DDBJ databases">
        <title>Section-level genome sequencing and comparative genomics of Aspergillus sections Usti and Cavernicolus.</title>
        <authorList>
            <consortium name="Lawrence Berkeley National Laboratory"/>
            <person name="Nybo J.L."/>
            <person name="Vesth T.C."/>
            <person name="Theobald S."/>
            <person name="Frisvad J.C."/>
            <person name="Larsen T.O."/>
            <person name="Kjaerboelling I."/>
            <person name="Rothschild-Mancinelli K."/>
            <person name="Lyhne E.K."/>
            <person name="Kogle M.E."/>
            <person name="Barry K."/>
            <person name="Clum A."/>
            <person name="Na H."/>
            <person name="Ledsgaard L."/>
            <person name="Lin J."/>
            <person name="Lipzen A."/>
            <person name="Kuo A."/>
            <person name="Riley R."/>
            <person name="Mondo S."/>
            <person name="Labutti K."/>
            <person name="Haridas S."/>
            <person name="Pangalinan J."/>
            <person name="Salamov A.A."/>
            <person name="Simmons B.A."/>
            <person name="Magnuson J.K."/>
            <person name="Chen J."/>
            <person name="Drula E."/>
            <person name="Henrissat B."/>
            <person name="Wiebenga A."/>
            <person name="Lubbers R.J."/>
            <person name="Gomes A.C."/>
            <person name="Makela M.R."/>
            <person name="Stajich J."/>
            <person name="Grigoriev I.V."/>
            <person name="Mortensen U.H."/>
            <person name="De Vries R.P."/>
            <person name="Baker S.E."/>
            <person name="Andersen M.R."/>
        </authorList>
    </citation>
    <scope>NUCLEOTIDE SEQUENCE [LARGE SCALE GENOMIC DNA]</scope>
    <source>
        <strain evidence="5 6">CBS 123904</strain>
    </source>
</reference>
<proteinExistence type="predicted"/>
<dbReference type="EMBL" id="JBFXLU010000156">
    <property type="protein sequence ID" value="KAL2837692.1"/>
    <property type="molecule type" value="Genomic_DNA"/>
</dbReference>
<dbReference type="SUPFAM" id="SSF52172">
    <property type="entry name" value="CheY-like"/>
    <property type="match status" value="1"/>
</dbReference>
<dbReference type="InterPro" id="IPR001789">
    <property type="entry name" value="Sig_transdc_resp-reg_receiver"/>
</dbReference>
<evidence type="ECO:0000256" key="1">
    <source>
        <dbReference type="ARBA" id="ARBA00022553"/>
    </source>
</evidence>
<gene>
    <name evidence="5" type="ORF">BJY01DRAFT_220643</name>
</gene>
<evidence type="ECO:0000256" key="2">
    <source>
        <dbReference type="ARBA" id="ARBA00023012"/>
    </source>
</evidence>
<feature type="modified residue" description="4-aspartylphosphate" evidence="3">
    <location>
        <position position="58"/>
    </location>
</feature>
<protein>
    <submittedName>
        <fullName evidence="5">CheY-like protein</fullName>
    </submittedName>
</protein>
<dbReference type="Pfam" id="PF00072">
    <property type="entry name" value="Response_reg"/>
    <property type="match status" value="1"/>
</dbReference>
<sequence length="175" mass="19497">MHILFAEDNLVNQKVISKMVARVDPSCTFAIVGDGQQALDYLAGPPATCPRPDLIFMDITMPILGGYEATRIIRTQPPFINDPKLSTTPIIAMPAGNIAYQHMALRERGFDDAMEKPIRLTRLKALFEFWARRRIVLSPVPGPMRGLGMGGVRRDIVTMPPPVEVRRYRGPKSAL</sequence>
<evidence type="ECO:0000313" key="5">
    <source>
        <dbReference type="EMBL" id="KAL2837692.1"/>
    </source>
</evidence>
<name>A0ABR4JD69_9EURO</name>
<dbReference type="PANTHER" id="PTHR45339">
    <property type="entry name" value="HYBRID SIGNAL TRANSDUCTION HISTIDINE KINASE J"/>
    <property type="match status" value="1"/>
</dbReference>